<proteinExistence type="predicted"/>
<name>A0A8S5Q0V6_9CAUD</name>
<organism evidence="1">
    <name type="scientific">Siphoviridae sp. ct75s2</name>
    <dbReference type="NCBI Taxonomy" id="2825348"/>
    <lineage>
        <taxon>Viruses</taxon>
        <taxon>Duplodnaviria</taxon>
        <taxon>Heunggongvirae</taxon>
        <taxon>Uroviricota</taxon>
        <taxon>Caudoviricetes</taxon>
    </lineage>
</organism>
<evidence type="ECO:0000313" key="1">
    <source>
        <dbReference type="EMBL" id="DAE12379.1"/>
    </source>
</evidence>
<sequence>MNILLDFNSDAGRSGVDVVLKFHSMLINTC</sequence>
<protein>
    <submittedName>
        <fullName evidence="1">Uncharacterized protein</fullName>
    </submittedName>
</protein>
<reference evidence="1" key="1">
    <citation type="journal article" date="2021" name="Proc. Natl. Acad. Sci. U.S.A.">
        <title>A Catalog of Tens of Thousands of Viruses from Human Metagenomes Reveals Hidden Associations with Chronic Diseases.</title>
        <authorList>
            <person name="Tisza M.J."/>
            <person name="Buck C.B."/>
        </authorList>
    </citation>
    <scope>NUCLEOTIDE SEQUENCE</scope>
    <source>
        <strain evidence="1">Ct75s2</strain>
    </source>
</reference>
<dbReference type="EMBL" id="BK015549">
    <property type="protein sequence ID" value="DAE12379.1"/>
    <property type="molecule type" value="Genomic_DNA"/>
</dbReference>
<accession>A0A8S5Q0V6</accession>